<gene>
    <name evidence="2" type="ORF">SAMN05216167_101415</name>
</gene>
<keyword evidence="1" id="KW-0812">Transmembrane</keyword>
<dbReference type="STRING" id="662367.SAMN05216167_101415"/>
<protein>
    <submittedName>
        <fullName evidence="2">Cytochrome c biogenesis protein CcdA</fullName>
    </submittedName>
</protein>
<keyword evidence="1" id="KW-0472">Membrane</keyword>
<dbReference type="PANTHER" id="PTHR33876">
    <property type="entry name" value="UNNAMED PRODUCT"/>
    <property type="match status" value="1"/>
</dbReference>
<name>A0A1I1G952_9BACT</name>
<evidence type="ECO:0000313" key="2">
    <source>
        <dbReference type="EMBL" id="SFC08229.1"/>
    </source>
</evidence>
<organism evidence="2 3">
    <name type="scientific">Spirosoma endophyticum</name>
    <dbReference type="NCBI Taxonomy" id="662367"/>
    <lineage>
        <taxon>Bacteria</taxon>
        <taxon>Pseudomonadati</taxon>
        <taxon>Bacteroidota</taxon>
        <taxon>Cytophagia</taxon>
        <taxon>Cytophagales</taxon>
        <taxon>Cytophagaceae</taxon>
        <taxon>Spirosoma</taxon>
    </lineage>
</organism>
<accession>A0A1I1G952</accession>
<keyword evidence="3" id="KW-1185">Reference proteome</keyword>
<sequence>MPLLRDKRDGKASKLNEPEDLPVDMITGLLSGRKAKGELWQAAFCSPYLHLSFLVCSPAFFHYGQHPDRETFMINPLLLDSLLLGVQHSFEPDHMAAVSVLASEKDKNNRVSAGLHLWRVIWRSSHWALGHSFTLVLFACLILLLKSTLSLNIAAKVELAVGPLMIWLGVVAIRRNFKLSKPHTHAVQSTTLSRSFWVGMVHGLAGTGGACTIALTLAARDASTAVWIIVLQSLGIIVAMTIYGCLLAFSLNKVVVKWQSALRAINYVVGAFSIAIGVYTLFEVFQS</sequence>
<reference evidence="2 3" key="1">
    <citation type="submission" date="2016-10" db="EMBL/GenBank/DDBJ databases">
        <authorList>
            <person name="de Groot N.N."/>
        </authorList>
    </citation>
    <scope>NUCLEOTIDE SEQUENCE [LARGE SCALE GENOMIC DNA]</scope>
    <source>
        <strain evidence="2 3">DSM 26130</strain>
    </source>
</reference>
<dbReference type="AlphaFoldDB" id="A0A1I1G952"/>
<dbReference type="Proteomes" id="UP000198598">
    <property type="component" value="Unassembled WGS sequence"/>
</dbReference>
<dbReference type="InterPro" id="IPR052776">
    <property type="entry name" value="Chloro_ReproSupport/MetalTrans"/>
</dbReference>
<feature type="transmembrane region" description="Helical" evidence="1">
    <location>
        <begin position="195"/>
        <end position="219"/>
    </location>
</feature>
<proteinExistence type="predicted"/>
<evidence type="ECO:0000313" key="3">
    <source>
        <dbReference type="Proteomes" id="UP000198598"/>
    </source>
</evidence>
<keyword evidence="1" id="KW-1133">Transmembrane helix</keyword>
<feature type="transmembrane region" description="Helical" evidence="1">
    <location>
        <begin position="157"/>
        <end position="174"/>
    </location>
</feature>
<dbReference type="PANTHER" id="PTHR33876:SF4">
    <property type="entry name" value="CHLOROPLAST PROTEIN FOR GROWTH AND FERTILITY 2"/>
    <property type="match status" value="1"/>
</dbReference>
<feature type="transmembrane region" description="Helical" evidence="1">
    <location>
        <begin position="261"/>
        <end position="282"/>
    </location>
</feature>
<feature type="transmembrane region" description="Helical" evidence="1">
    <location>
        <begin position="127"/>
        <end position="145"/>
    </location>
</feature>
<evidence type="ECO:0000256" key="1">
    <source>
        <dbReference type="SAM" id="Phobius"/>
    </source>
</evidence>
<dbReference type="EMBL" id="FOLQ01000001">
    <property type="protein sequence ID" value="SFC08229.1"/>
    <property type="molecule type" value="Genomic_DNA"/>
</dbReference>
<feature type="transmembrane region" description="Helical" evidence="1">
    <location>
        <begin position="225"/>
        <end position="249"/>
    </location>
</feature>